<proteinExistence type="predicted"/>
<dbReference type="EMBL" id="JBBPBM010000017">
    <property type="protein sequence ID" value="KAK8556874.1"/>
    <property type="molecule type" value="Genomic_DNA"/>
</dbReference>
<feature type="region of interest" description="Disordered" evidence="1">
    <location>
        <begin position="267"/>
        <end position="304"/>
    </location>
</feature>
<evidence type="ECO:0000313" key="2">
    <source>
        <dbReference type="EMBL" id="KAK8556874.1"/>
    </source>
</evidence>
<evidence type="ECO:0000256" key="1">
    <source>
        <dbReference type="SAM" id="MobiDB-lite"/>
    </source>
</evidence>
<name>A0ABR2EBH1_9ROSI</name>
<evidence type="ECO:0000313" key="3">
    <source>
        <dbReference type="Proteomes" id="UP001472677"/>
    </source>
</evidence>
<protein>
    <submittedName>
        <fullName evidence="2">Uncharacterized protein</fullName>
    </submittedName>
</protein>
<comment type="caution">
    <text evidence="2">The sequence shown here is derived from an EMBL/GenBank/DDBJ whole genome shotgun (WGS) entry which is preliminary data.</text>
</comment>
<feature type="region of interest" description="Disordered" evidence="1">
    <location>
        <begin position="1"/>
        <end position="121"/>
    </location>
</feature>
<dbReference type="Proteomes" id="UP001472677">
    <property type="component" value="Unassembled WGS sequence"/>
</dbReference>
<feature type="compositionally biased region" description="Polar residues" evidence="1">
    <location>
        <begin position="293"/>
        <end position="304"/>
    </location>
</feature>
<feature type="compositionally biased region" description="Basic and acidic residues" evidence="1">
    <location>
        <begin position="69"/>
        <end position="78"/>
    </location>
</feature>
<reference evidence="2 3" key="1">
    <citation type="journal article" date="2024" name="G3 (Bethesda)">
        <title>Genome assembly of Hibiscus sabdariffa L. provides insights into metabolisms of medicinal natural products.</title>
        <authorList>
            <person name="Kim T."/>
        </authorList>
    </citation>
    <scope>NUCLEOTIDE SEQUENCE [LARGE SCALE GENOMIC DNA]</scope>
    <source>
        <strain evidence="2">TK-2024</strain>
        <tissue evidence="2">Old leaves</tissue>
    </source>
</reference>
<sequence length="304" mass="32999">MTDGRSDGGGGFNRQRRPPDVVFDPADPALARNGLPTLEHHGSPLPTEVIPTAKRGRLESEDVTLEIQDDARLGDHYDTTMGDGEDINPLRGVENQAGQGDGQPKPSFRDTLIGKNGLQPSEPKIKELDVMVTDEDVRFGGDSRLPEIRGKEPVVVSTNGARGSKTISQSDGLVNSTRPRELPMDLDAVTDRLVGEEDVELEMGWYKFPKKGVVECCRLHFGGGGSKPQAKMAVKGGRIGAKVKKKDDRGSSKLALEPRMATLVSDLDEAEAAEVDRRKGNQGGDVQWHENGMFNQPRDNLGQV</sequence>
<organism evidence="2 3">
    <name type="scientific">Hibiscus sabdariffa</name>
    <name type="common">roselle</name>
    <dbReference type="NCBI Taxonomy" id="183260"/>
    <lineage>
        <taxon>Eukaryota</taxon>
        <taxon>Viridiplantae</taxon>
        <taxon>Streptophyta</taxon>
        <taxon>Embryophyta</taxon>
        <taxon>Tracheophyta</taxon>
        <taxon>Spermatophyta</taxon>
        <taxon>Magnoliopsida</taxon>
        <taxon>eudicotyledons</taxon>
        <taxon>Gunneridae</taxon>
        <taxon>Pentapetalae</taxon>
        <taxon>rosids</taxon>
        <taxon>malvids</taxon>
        <taxon>Malvales</taxon>
        <taxon>Malvaceae</taxon>
        <taxon>Malvoideae</taxon>
        <taxon>Hibiscus</taxon>
    </lineage>
</organism>
<accession>A0ABR2EBH1</accession>
<gene>
    <name evidence="2" type="ORF">V6N12_003265</name>
</gene>
<feature type="compositionally biased region" description="Low complexity" evidence="1">
    <location>
        <begin position="20"/>
        <end position="29"/>
    </location>
</feature>
<keyword evidence="3" id="KW-1185">Reference proteome</keyword>